<evidence type="ECO:0000256" key="1">
    <source>
        <dbReference type="SAM" id="MobiDB-lite"/>
    </source>
</evidence>
<feature type="region of interest" description="Disordered" evidence="1">
    <location>
        <begin position="66"/>
        <end position="88"/>
    </location>
</feature>
<protein>
    <submittedName>
        <fullName evidence="2">Uncharacterized protein</fullName>
    </submittedName>
</protein>
<accession>A0ABZ1YI68</accession>
<keyword evidence="3" id="KW-1185">Reference proteome</keyword>
<name>A0ABZ1YI68_9NOCA</name>
<sequence>MISPVTPPQSPLQELIHGPLPTARTVRPANGDVVYGICSLGDGGRVLDKFGFATLDCRPGTRPGLTRLPPGVLARPAQDGHTAVAAGG</sequence>
<gene>
    <name evidence="2" type="ORF">OG563_26160</name>
</gene>
<evidence type="ECO:0000313" key="2">
    <source>
        <dbReference type="EMBL" id="WUV42733.1"/>
    </source>
</evidence>
<evidence type="ECO:0000313" key="3">
    <source>
        <dbReference type="Proteomes" id="UP001432062"/>
    </source>
</evidence>
<organism evidence="2 3">
    <name type="scientific">Nocardia vinacea</name>
    <dbReference type="NCBI Taxonomy" id="96468"/>
    <lineage>
        <taxon>Bacteria</taxon>
        <taxon>Bacillati</taxon>
        <taxon>Actinomycetota</taxon>
        <taxon>Actinomycetes</taxon>
        <taxon>Mycobacteriales</taxon>
        <taxon>Nocardiaceae</taxon>
        <taxon>Nocardia</taxon>
    </lineage>
</organism>
<reference evidence="2" key="1">
    <citation type="submission" date="2022-10" db="EMBL/GenBank/DDBJ databases">
        <title>The complete genomes of actinobacterial strains from the NBC collection.</title>
        <authorList>
            <person name="Joergensen T.S."/>
            <person name="Alvarez Arevalo M."/>
            <person name="Sterndorff E.B."/>
            <person name="Faurdal D."/>
            <person name="Vuksanovic O."/>
            <person name="Mourched A.-S."/>
            <person name="Charusanti P."/>
            <person name="Shaw S."/>
            <person name="Blin K."/>
            <person name="Weber T."/>
        </authorList>
    </citation>
    <scope>NUCLEOTIDE SEQUENCE</scope>
    <source>
        <strain evidence="2">NBC_01482</strain>
    </source>
</reference>
<dbReference type="Proteomes" id="UP001432062">
    <property type="component" value="Chromosome"/>
</dbReference>
<dbReference type="EMBL" id="CP109441">
    <property type="protein sequence ID" value="WUV42733.1"/>
    <property type="molecule type" value="Genomic_DNA"/>
</dbReference>
<dbReference type="RefSeq" id="WP_327096018.1">
    <property type="nucleotide sequence ID" value="NZ_CP109149.1"/>
</dbReference>
<proteinExistence type="predicted"/>